<dbReference type="EMBL" id="BAAAZG010000051">
    <property type="protein sequence ID" value="GAA4093878.1"/>
    <property type="molecule type" value="Genomic_DNA"/>
</dbReference>
<feature type="compositionally biased region" description="Basic and acidic residues" evidence="1">
    <location>
        <begin position="108"/>
        <end position="139"/>
    </location>
</feature>
<evidence type="ECO:0000313" key="2">
    <source>
        <dbReference type="EMBL" id="GAA4093878.1"/>
    </source>
</evidence>
<keyword evidence="3" id="KW-1185">Reference proteome</keyword>
<feature type="compositionally biased region" description="Basic and acidic residues" evidence="1">
    <location>
        <begin position="295"/>
        <end position="307"/>
    </location>
</feature>
<dbReference type="SUPFAM" id="SSF51261">
    <property type="entry name" value="Duplicated hybrid motif"/>
    <property type="match status" value="1"/>
</dbReference>
<feature type="region of interest" description="Disordered" evidence="1">
    <location>
        <begin position="618"/>
        <end position="679"/>
    </location>
</feature>
<feature type="compositionally biased region" description="Polar residues" evidence="1">
    <location>
        <begin position="670"/>
        <end position="679"/>
    </location>
</feature>
<organism evidence="2 3">
    <name type="scientific">Actinomadura miaoliensis</name>
    <dbReference type="NCBI Taxonomy" id="430685"/>
    <lineage>
        <taxon>Bacteria</taxon>
        <taxon>Bacillati</taxon>
        <taxon>Actinomycetota</taxon>
        <taxon>Actinomycetes</taxon>
        <taxon>Streptosporangiales</taxon>
        <taxon>Thermomonosporaceae</taxon>
        <taxon>Actinomadura</taxon>
    </lineage>
</organism>
<accession>A0ABP7WQH4</accession>
<evidence type="ECO:0008006" key="4">
    <source>
        <dbReference type="Google" id="ProtNLM"/>
    </source>
</evidence>
<sequence length="679" mass="71211">MAQRDGRHASQGFTYASPQTTHVSPQETSANSQEDAYAQAETYARFWEDRPGARRRSRNRRQRPQKRQRSRAAGVAEEWLFGERPPDEPLPGGPPGSAFAEPQPEPPELPRRRSTRRYEPPGRDRSALVRPLSERRSPEQHPSARFPAGGRFPAPGTPAVGEGAPPDLTSTSPDLAYDPRGLRAGPRGLGAEGRPPARTGRERADGRRRRGGRERRGKEDGRTPDRPRRRDDGAPAAAPRPRIKLGQTDRLSAGALTLSIVVGLALLAVVERAVLEGGPIGTPQQAGSAGALPPARDRSATPRRGESPARPAQNPGASTPTAPDVETLTAQIRRVTLLQRGPAARQAYGAEPAAQPVVATVRMSADRTWAFGTTAIPVPDGRSAMPEVAFFVARWSLGRWQTALSGSSAFAAQLGRVPAGVMSADEARVLARFSSVTAQQAATATNGSRVGDRLMLPWKVGEIWSMGTAAEGGAQPGRPLGTLAFSGGDGRVLAAGDGRFYRFCRDGAGNALVMVLHDSGLASAYYRMRGVAALRDGSVVRRGDLLGRTGTARPCGGAPAPRAEVQFGLRRGAEGVPLEGARIGGWTFREQANPLLGFAQRGLMQVLPGGLLANLGPVAPADDTAPPGQGGDDAPGRGNGNGKGNGNGNGGNGAGTGAGKENPAPPATPDRSSTSEDPQ</sequence>
<evidence type="ECO:0000256" key="1">
    <source>
        <dbReference type="SAM" id="MobiDB-lite"/>
    </source>
</evidence>
<feature type="compositionally biased region" description="Polar residues" evidence="1">
    <location>
        <begin position="11"/>
        <end position="34"/>
    </location>
</feature>
<feature type="compositionally biased region" description="Gly residues" evidence="1">
    <location>
        <begin position="628"/>
        <end position="658"/>
    </location>
</feature>
<proteinExistence type="predicted"/>
<name>A0ABP7WQH4_9ACTN</name>
<dbReference type="Proteomes" id="UP001500683">
    <property type="component" value="Unassembled WGS sequence"/>
</dbReference>
<feature type="region of interest" description="Disordered" evidence="1">
    <location>
        <begin position="1"/>
        <end position="245"/>
    </location>
</feature>
<dbReference type="InterPro" id="IPR011055">
    <property type="entry name" value="Dup_hybrid_motif"/>
</dbReference>
<feature type="region of interest" description="Disordered" evidence="1">
    <location>
        <begin position="279"/>
        <end position="326"/>
    </location>
</feature>
<dbReference type="Gene3D" id="2.70.70.10">
    <property type="entry name" value="Glucose Permease (Domain IIA)"/>
    <property type="match status" value="1"/>
</dbReference>
<gene>
    <name evidence="2" type="ORF">GCM10022214_65160</name>
</gene>
<protein>
    <recommendedName>
        <fullName evidence="4">M23 family metallopeptidase</fullName>
    </recommendedName>
</protein>
<comment type="caution">
    <text evidence="2">The sequence shown here is derived from an EMBL/GenBank/DDBJ whole genome shotgun (WGS) entry which is preliminary data.</text>
</comment>
<reference evidence="3" key="1">
    <citation type="journal article" date="2019" name="Int. J. Syst. Evol. Microbiol.">
        <title>The Global Catalogue of Microorganisms (GCM) 10K type strain sequencing project: providing services to taxonomists for standard genome sequencing and annotation.</title>
        <authorList>
            <consortium name="The Broad Institute Genomics Platform"/>
            <consortium name="The Broad Institute Genome Sequencing Center for Infectious Disease"/>
            <person name="Wu L."/>
            <person name="Ma J."/>
        </authorList>
    </citation>
    <scope>NUCLEOTIDE SEQUENCE [LARGE SCALE GENOMIC DNA]</scope>
    <source>
        <strain evidence="3">JCM 16702</strain>
    </source>
</reference>
<feature type="compositionally biased region" description="Basic and acidic residues" evidence="1">
    <location>
        <begin position="214"/>
        <end position="233"/>
    </location>
</feature>
<dbReference type="RefSeq" id="WP_344955287.1">
    <property type="nucleotide sequence ID" value="NZ_BAAAZG010000051.1"/>
</dbReference>
<feature type="compositionally biased region" description="Basic residues" evidence="1">
    <location>
        <begin position="53"/>
        <end position="70"/>
    </location>
</feature>
<evidence type="ECO:0000313" key="3">
    <source>
        <dbReference type="Proteomes" id="UP001500683"/>
    </source>
</evidence>